<evidence type="ECO:0000256" key="3">
    <source>
        <dbReference type="ARBA" id="ARBA00023015"/>
    </source>
</evidence>
<dbReference type="GO" id="GO:0000981">
    <property type="term" value="F:DNA-binding transcription factor activity, RNA polymerase II-specific"/>
    <property type="evidence" value="ECO:0007669"/>
    <property type="project" value="InterPro"/>
</dbReference>
<evidence type="ECO:0000259" key="7">
    <source>
        <dbReference type="PROSITE" id="PS50048"/>
    </source>
</evidence>
<evidence type="ECO:0000256" key="6">
    <source>
        <dbReference type="SAM" id="MobiDB-lite"/>
    </source>
</evidence>
<dbReference type="SUPFAM" id="SSF57701">
    <property type="entry name" value="Zn2/Cys6 DNA-binding domain"/>
    <property type="match status" value="1"/>
</dbReference>
<evidence type="ECO:0000256" key="5">
    <source>
        <dbReference type="ARBA" id="ARBA00023242"/>
    </source>
</evidence>
<dbReference type="GO" id="GO:0003677">
    <property type="term" value="F:DNA binding"/>
    <property type="evidence" value="ECO:0007669"/>
    <property type="project" value="InterPro"/>
</dbReference>
<dbReference type="PANTHER" id="PTHR47338">
    <property type="entry name" value="ZN(II)2CYS6 TRANSCRIPTION FACTOR (EUROFUNG)-RELATED"/>
    <property type="match status" value="1"/>
</dbReference>
<feature type="region of interest" description="Disordered" evidence="6">
    <location>
        <begin position="671"/>
        <end position="696"/>
    </location>
</feature>
<evidence type="ECO:0000256" key="4">
    <source>
        <dbReference type="ARBA" id="ARBA00023163"/>
    </source>
</evidence>
<gene>
    <name evidence="8" type="ORF">K437DRAFT_49514</name>
</gene>
<dbReference type="InParanoid" id="A0A066V8T4"/>
<dbReference type="AlphaFoldDB" id="A0A066V8T4"/>
<dbReference type="InterPro" id="IPR007219">
    <property type="entry name" value="XnlR_reg_dom"/>
</dbReference>
<name>A0A066V8T4_TILAU</name>
<evidence type="ECO:0000256" key="1">
    <source>
        <dbReference type="ARBA" id="ARBA00004123"/>
    </source>
</evidence>
<keyword evidence="9" id="KW-1185">Reference proteome</keyword>
<dbReference type="GO" id="GO:0006351">
    <property type="term" value="P:DNA-templated transcription"/>
    <property type="evidence" value="ECO:0007669"/>
    <property type="project" value="InterPro"/>
</dbReference>
<dbReference type="SMART" id="SM00906">
    <property type="entry name" value="Fungal_trans"/>
    <property type="match status" value="1"/>
</dbReference>
<feature type="compositionally biased region" description="Low complexity" evidence="6">
    <location>
        <begin position="93"/>
        <end position="102"/>
    </location>
</feature>
<keyword evidence="2" id="KW-0479">Metal-binding</keyword>
<keyword evidence="4" id="KW-0804">Transcription</keyword>
<dbReference type="InterPro" id="IPR050815">
    <property type="entry name" value="TF_fung"/>
</dbReference>
<keyword evidence="3" id="KW-0805">Transcription regulation</keyword>
<comment type="caution">
    <text evidence="8">The sequence shown here is derived from an EMBL/GenBank/DDBJ whole genome shotgun (WGS) entry which is preliminary data.</text>
</comment>
<feature type="compositionally biased region" description="Polar residues" evidence="6">
    <location>
        <begin position="137"/>
        <end position="163"/>
    </location>
</feature>
<feature type="compositionally biased region" description="Low complexity" evidence="6">
    <location>
        <begin position="675"/>
        <end position="691"/>
    </location>
</feature>
<dbReference type="InterPro" id="IPR001138">
    <property type="entry name" value="Zn2Cys6_DnaBD"/>
</dbReference>
<comment type="subcellular location">
    <subcellularLocation>
        <location evidence="1">Nucleus</location>
    </subcellularLocation>
</comment>
<dbReference type="EMBL" id="JMSN01000159">
    <property type="protein sequence ID" value="KDN36703.1"/>
    <property type="molecule type" value="Genomic_DNA"/>
</dbReference>
<feature type="compositionally biased region" description="Basic and acidic residues" evidence="6">
    <location>
        <begin position="56"/>
        <end position="65"/>
    </location>
</feature>
<evidence type="ECO:0000256" key="2">
    <source>
        <dbReference type="ARBA" id="ARBA00022723"/>
    </source>
</evidence>
<proteinExistence type="predicted"/>
<dbReference type="SMART" id="SM00066">
    <property type="entry name" value="GAL4"/>
    <property type="match status" value="1"/>
</dbReference>
<organism evidence="8 9">
    <name type="scientific">Tilletiaria anomala (strain ATCC 24038 / CBS 436.72 / UBC 951)</name>
    <dbReference type="NCBI Taxonomy" id="1037660"/>
    <lineage>
        <taxon>Eukaryota</taxon>
        <taxon>Fungi</taxon>
        <taxon>Dikarya</taxon>
        <taxon>Basidiomycota</taxon>
        <taxon>Ustilaginomycotina</taxon>
        <taxon>Exobasidiomycetes</taxon>
        <taxon>Georgefischeriales</taxon>
        <taxon>Tilletiariaceae</taxon>
        <taxon>Tilletiaria</taxon>
    </lineage>
</organism>
<feature type="region of interest" description="Disordered" evidence="6">
    <location>
        <begin position="260"/>
        <end position="296"/>
    </location>
</feature>
<dbReference type="RefSeq" id="XP_013240143.1">
    <property type="nucleotide sequence ID" value="XM_013384689.1"/>
</dbReference>
<dbReference type="PANTHER" id="PTHR47338:SF29">
    <property type="entry name" value="ZN(2)-C6 FUNGAL-TYPE DOMAIN-CONTAINING PROTEIN"/>
    <property type="match status" value="1"/>
</dbReference>
<dbReference type="Gene3D" id="4.10.240.10">
    <property type="entry name" value="Zn(2)-C6 fungal-type DNA-binding domain"/>
    <property type="match status" value="1"/>
</dbReference>
<feature type="compositionally biased region" description="Low complexity" evidence="6">
    <location>
        <begin position="26"/>
        <end position="44"/>
    </location>
</feature>
<feature type="compositionally biased region" description="Low complexity" evidence="6">
    <location>
        <begin position="74"/>
        <end position="86"/>
    </location>
</feature>
<dbReference type="Pfam" id="PF00172">
    <property type="entry name" value="Zn_clus"/>
    <property type="match status" value="1"/>
</dbReference>
<dbReference type="CDD" id="cd00067">
    <property type="entry name" value="GAL4"/>
    <property type="match status" value="1"/>
</dbReference>
<dbReference type="STRING" id="1037660.A0A066V8T4"/>
<dbReference type="HOGENOM" id="CLU_307405_0_0_1"/>
<dbReference type="Pfam" id="PF04082">
    <property type="entry name" value="Fungal_trans"/>
    <property type="match status" value="1"/>
</dbReference>
<dbReference type="GeneID" id="25267549"/>
<feature type="domain" description="Zn(2)-C6 fungal-type" evidence="7">
    <location>
        <begin position="205"/>
        <end position="228"/>
    </location>
</feature>
<feature type="region of interest" description="Disordered" evidence="6">
    <location>
        <begin position="627"/>
        <end position="648"/>
    </location>
</feature>
<protein>
    <recommendedName>
        <fullName evidence="7">Zn(2)-C6 fungal-type domain-containing protein</fullName>
    </recommendedName>
</protein>
<accession>A0A066V8T4</accession>
<dbReference type="GO" id="GO:0008270">
    <property type="term" value="F:zinc ion binding"/>
    <property type="evidence" value="ECO:0007669"/>
    <property type="project" value="InterPro"/>
</dbReference>
<dbReference type="OrthoDB" id="5600212at2759"/>
<dbReference type="CDD" id="cd12148">
    <property type="entry name" value="fungal_TF_MHR"/>
    <property type="match status" value="1"/>
</dbReference>
<reference evidence="8 9" key="1">
    <citation type="submission" date="2014-05" db="EMBL/GenBank/DDBJ databases">
        <title>Draft genome sequence of a rare smut relative, Tilletiaria anomala UBC 951.</title>
        <authorList>
            <consortium name="DOE Joint Genome Institute"/>
            <person name="Toome M."/>
            <person name="Kuo A."/>
            <person name="Henrissat B."/>
            <person name="Lipzen A."/>
            <person name="Tritt A."/>
            <person name="Yoshinaga Y."/>
            <person name="Zane M."/>
            <person name="Barry K."/>
            <person name="Grigoriev I.V."/>
            <person name="Spatafora J.W."/>
            <person name="Aimea M.C."/>
        </authorList>
    </citation>
    <scope>NUCLEOTIDE SEQUENCE [LARGE SCALE GENOMIC DNA]</scope>
    <source>
        <strain evidence="8 9">UBC 951</strain>
    </source>
</reference>
<feature type="compositionally biased region" description="Gly residues" evidence="6">
    <location>
        <begin position="636"/>
        <end position="647"/>
    </location>
</feature>
<feature type="region of interest" description="Disordered" evidence="6">
    <location>
        <begin position="26"/>
        <end position="187"/>
    </location>
</feature>
<evidence type="ECO:0000313" key="8">
    <source>
        <dbReference type="EMBL" id="KDN36703.1"/>
    </source>
</evidence>
<dbReference type="GO" id="GO:0005634">
    <property type="term" value="C:nucleus"/>
    <property type="evidence" value="ECO:0007669"/>
    <property type="project" value="UniProtKB-SubCell"/>
</dbReference>
<keyword evidence="5" id="KW-0539">Nucleus</keyword>
<dbReference type="Proteomes" id="UP000027361">
    <property type="component" value="Unassembled WGS sequence"/>
</dbReference>
<feature type="region of interest" description="Disordered" evidence="6">
    <location>
        <begin position="340"/>
        <end position="373"/>
    </location>
</feature>
<dbReference type="PROSITE" id="PS50048">
    <property type="entry name" value="ZN2_CY6_FUNGAL_2"/>
    <property type="match status" value="1"/>
</dbReference>
<sequence length="962" mass="101816">MSGASGDFSHLEDTAAAEAAIAAAAVAAAGLSQHQHQQNGNGHSHVQHGKQQQEQPRSRSGREDIVSPPPPPTAEEALVAEQQQQETSERQQQHAQGSGSQSYDPHFGHAQQHHPEVNSHVPLPGTPAHAAHAALQGTPSLNGTEGGPLSSTPVHDHSFGQSFQQHPHHHDQSISHSHGGGGGAAADTSLQLSESIGRHLGPGRACGRCRERKLRCDGERPLCGQCAKVRRTFETKSLKTGKPLDEESWKGLCVYSDNPVRRSASKRKDKDGAPTLLGPNGTPLKRTKKDSQGGKGAADYTAGLQLIADAAHGVAKDGRGTNLQGGDSIGGANGHVGTYGLPLRSADASTSFGPRHSGDGVPPPPPGAGGQEDAQGRLFRSIMDSAAASAAAPLQAHTLFQQQQAGPGGYGFHAAATAGPVTRIVPNVNSHSLVEKNLQRMLPPPDLLVRHVQLFFDTFPFMHVVQPARFVGRVVEGVDSERFPAAALLHAMLAWVYTFQPGDAQPWDAHAAALMGYDTGFFTFISPAAIGLSTPNSTAPSSADGSGSDRVSTLAQAVAENPAARHASFAKQGVWASFSGWRLDVCNASIVLGQWLYATANLPDSWMQAGLSLRACVPIALHKSRKPAPEDAVVGASGGGAGGGSGASAGLPGPSSGYNVYGSIAIRPDPGAGGSSSATTAHASSSSSNGSPRRSVNLNVPAALGLHPPKDWIEEEERRRTFWIALASDRTSSSTTGWACSFAEEDVLVELPSASQEEFAAGDPNVPPPGSEQLVSDQMIDDVDLFTEKFVDGLGLYIKACVLIGRVGRQLLRLPTKPLESEYRRIFSSGIEQDVDRYDESMRNFIQHSNHATIMGAMTAELATTAQLMVQVCRLLMYEPLIPFDNAAVAKTDEACTQAVGIIVNYISLRHPPVYSWCVAQVARTIIRQMEAGECRSREPHTHNPNEMAEKRALHDRLQVCL</sequence>
<dbReference type="InterPro" id="IPR036864">
    <property type="entry name" value="Zn2-C6_fun-type_DNA-bd_sf"/>
</dbReference>
<evidence type="ECO:0000313" key="9">
    <source>
        <dbReference type="Proteomes" id="UP000027361"/>
    </source>
</evidence>
<dbReference type="OMA" id="CISLHEP"/>